<keyword evidence="2" id="KW-0678">Repressor</keyword>
<evidence type="ECO:0000256" key="5">
    <source>
        <dbReference type="ARBA" id="ARBA00022833"/>
    </source>
</evidence>
<dbReference type="PANTHER" id="PTHR10825">
    <property type="entry name" value="RING FINGER DOMAIN-CONTAINING, POLYCOMB GROUP COMPONENT"/>
    <property type="match status" value="1"/>
</dbReference>
<keyword evidence="13" id="KW-1185">Reference proteome</keyword>
<keyword evidence="3" id="KW-0479">Metal-binding</keyword>
<dbReference type="Proteomes" id="UP001209878">
    <property type="component" value="Unassembled WGS sequence"/>
</dbReference>
<evidence type="ECO:0000313" key="13">
    <source>
        <dbReference type="Proteomes" id="UP001209878"/>
    </source>
</evidence>
<dbReference type="GO" id="GO:0035102">
    <property type="term" value="C:PRC1 complex"/>
    <property type="evidence" value="ECO:0007669"/>
    <property type="project" value="TreeGrafter"/>
</dbReference>
<name>A0AAD9PAN3_RIDPI</name>
<dbReference type="AlphaFoldDB" id="A0AAD9PAN3"/>
<dbReference type="PROSITE" id="PS50089">
    <property type="entry name" value="ZF_RING_2"/>
    <property type="match status" value="1"/>
</dbReference>
<dbReference type="PANTHER" id="PTHR10825:SF72">
    <property type="entry name" value="UBIQUITIN-LIKE DOMAIN-CONTAINING PROTEIN"/>
    <property type="match status" value="1"/>
</dbReference>
<feature type="compositionally biased region" description="Basic and acidic residues" evidence="10">
    <location>
        <begin position="991"/>
        <end position="1001"/>
    </location>
</feature>
<keyword evidence="8" id="KW-0539">Nucleus</keyword>
<keyword evidence="4 9" id="KW-0863">Zinc-finger</keyword>
<dbReference type="InterPro" id="IPR013083">
    <property type="entry name" value="Znf_RING/FYVE/PHD"/>
</dbReference>
<evidence type="ECO:0000256" key="9">
    <source>
        <dbReference type="PROSITE-ProRule" id="PRU00175"/>
    </source>
</evidence>
<feature type="region of interest" description="Disordered" evidence="10">
    <location>
        <begin position="98"/>
        <end position="126"/>
    </location>
</feature>
<dbReference type="InterPro" id="IPR001841">
    <property type="entry name" value="Znf_RING"/>
</dbReference>
<feature type="compositionally biased region" description="Polar residues" evidence="10">
    <location>
        <begin position="938"/>
        <end position="954"/>
    </location>
</feature>
<feature type="compositionally biased region" description="Low complexity" evidence="10">
    <location>
        <begin position="289"/>
        <end position="302"/>
    </location>
</feature>
<keyword evidence="7" id="KW-0804">Transcription</keyword>
<keyword evidence="5" id="KW-0862">Zinc</keyword>
<dbReference type="Gene3D" id="3.10.20.90">
    <property type="entry name" value="Phosphatidylinositol 3-kinase Catalytic Subunit, Chain A, domain 1"/>
    <property type="match status" value="1"/>
</dbReference>
<feature type="region of interest" description="Disordered" evidence="10">
    <location>
        <begin position="938"/>
        <end position="1023"/>
    </location>
</feature>
<gene>
    <name evidence="12" type="ORF">NP493_59g05000</name>
</gene>
<evidence type="ECO:0000259" key="11">
    <source>
        <dbReference type="PROSITE" id="PS50089"/>
    </source>
</evidence>
<dbReference type="CDD" id="cd16736">
    <property type="entry name" value="RING-HC_PCGF4"/>
    <property type="match status" value="1"/>
</dbReference>
<dbReference type="GO" id="GO:0008270">
    <property type="term" value="F:zinc ion binding"/>
    <property type="evidence" value="ECO:0007669"/>
    <property type="project" value="UniProtKB-KW"/>
</dbReference>
<dbReference type="PROSITE" id="PS00518">
    <property type="entry name" value="ZF_RING_1"/>
    <property type="match status" value="1"/>
</dbReference>
<feature type="compositionally biased region" description="Polar residues" evidence="10">
    <location>
        <begin position="308"/>
        <end position="322"/>
    </location>
</feature>
<proteinExistence type="predicted"/>
<sequence>MHRTTRLQLTELNPHLLCVLCGGYLIDATTIIECLHSFCRTCIIRYLETSKFCPICDVQVHKTRPLSNIRSDKTLQDLVYRLVPGIFKDEMRRRREFYAAHPQSGPSSSSLNASEERGNVEDPSATYTPHEQISLCLQHCDRLPPFKAASLANGNRTQDRGSDRRHLLCPAAVTVGHLKKFVRLKFELAPHYNVEVFHSDESLKNDYTLLDVAYIYGWRRTEPLRLYYVVYDKANSAVSLPSLPTDVPLSSRPSSPVDAAPGQRKRTHTPTEEEQTPTVTAKRHRSETSAESEPASTSTLTSGVLPEQATSEASTSQSVMPESSSTSLSTVTLSEDKGHMSVSSDDDDDDEPLSVIKSRIHYSGSANKTNKDDGNSSDSKRTASPDAADASADSAARAPSAASGTSGCLTSVTSDRASIGTSVEATAVSAAQVAAAINNRNSTAPVHSSMPESGQPSVTAEHNRAAAKEVSLAPKTIASFIHANEIKAQKHAASTVDVPCARGSSVQQLTSSLLNRDADASGRPDKTTKVTVACPQRLSTSVSLPAKLCHTKTTKRATTNGSTAKREHASSTALKRLTASVASSYCKLATGKQQQQLAATAKSATKPQLASLKAAPPKPVGGLVKQTAATNPKSPAISPTEPGKAPVHRSPPNFEALVRNIGKKSPTQTSPPVSRTPSTSPSVARAQSVNGKLPNDASKRGASKFQTAPSRAGSVTPQPGLVKVTLGGAPTPAATTAMQTLGMSHAVPISYPAFPSSGILVINAGPTGQQIQQLLMQQQQLQKQQQQQQQQQQQSLHTQKKKPSLPGVSNRAGNGGSRRRSEPVIAPATPVACCSVPMSPLVTSPVTASPAVTSPVSSPVVSSPTVTSPGATSPAVTAPIVRVPVSSNVMTNGITTAIPTAITTANGGNKHVITTTANTSHAHHVTTNARAAIPASHSKANGNTHVTSAVNSSHAHADSDVTEEEEELPSNPLANGYDAPLELTTKKSRSREKERERERLKTVHKPQSNSDKTLLIVPSLIRT</sequence>
<feature type="compositionally biased region" description="Polar residues" evidence="10">
    <location>
        <begin position="704"/>
        <end position="717"/>
    </location>
</feature>
<accession>A0AAD9PAN3</accession>
<dbReference type="InterPro" id="IPR017907">
    <property type="entry name" value="Znf_RING_CS"/>
</dbReference>
<evidence type="ECO:0000256" key="10">
    <source>
        <dbReference type="SAM" id="MobiDB-lite"/>
    </source>
</evidence>
<feature type="region of interest" description="Disordered" evidence="10">
    <location>
        <begin position="241"/>
        <end position="409"/>
    </location>
</feature>
<dbReference type="GO" id="GO:1990841">
    <property type="term" value="F:promoter-specific chromatin binding"/>
    <property type="evidence" value="ECO:0007669"/>
    <property type="project" value="TreeGrafter"/>
</dbReference>
<reference evidence="12" key="1">
    <citation type="journal article" date="2023" name="Mol. Biol. Evol.">
        <title>Third-Generation Sequencing Reveals the Adaptive Role of the Epigenome in Three Deep-Sea Polychaetes.</title>
        <authorList>
            <person name="Perez M."/>
            <person name="Aroh O."/>
            <person name="Sun Y."/>
            <person name="Lan Y."/>
            <person name="Juniper S.K."/>
            <person name="Young C.R."/>
            <person name="Angers B."/>
            <person name="Qian P.Y."/>
        </authorList>
    </citation>
    <scope>NUCLEOTIDE SEQUENCE</scope>
    <source>
        <strain evidence="12">R07B-5</strain>
    </source>
</reference>
<dbReference type="FunFam" id="3.30.40.10:FF:000082">
    <property type="entry name" value="Polycomb group ring finger 2"/>
    <property type="match status" value="1"/>
</dbReference>
<organism evidence="12 13">
    <name type="scientific">Ridgeia piscesae</name>
    <name type="common">Tubeworm</name>
    <dbReference type="NCBI Taxonomy" id="27915"/>
    <lineage>
        <taxon>Eukaryota</taxon>
        <taxon>Metazoa</taxon>
        <taxon>Spiralia</taxon>
        <taxon>Lophotrochozoa</taxon>
        <taxon>Annelida</taxon>
        <taxon>Polychaeta</taxon>
        <taxon>Sedentaria</taxon>
        <taxon>Canalipalpata</taxon>
        <taxon>Sabellida</taxon>
        <taxon>Siboglinidae</taxon>
        <taxon>Ridgeia</taxon>
    </lineage>
</organism>
<evidence type="ECO:0000256" key="4">
    <source>
        <dbReference type="ARBA" id="ARBA00022771"/>
    </source>
</evidence>
<protein>
    <recommendedName>
        <fullName evidence="11">RING-type domain-containing protein</fullName>
    </recommendedName>
</protein>
<feature type="region of interest" description="Disordered" evidence="10">
    <location>
        <begin position="608"/>
        <end position="721"/>
    </location>
</feature>
<dbReference type="EMBL" id="JAODUO010000059">
    <property type="protein sequence ID" value="KAK2191145.1"/>
    <property type="molecule type" value="Genomic_DNA"/>
</dbReference>
<feature type="compositionally biased region" description="Low complexity" evidence="10">
    <location>
        <begin position="323"/>
        <end position="333"/>
    </location>
</feature>
<feature type="domain" description="RING-type" evidence="11">
    <location>
        <begin position="18"/>
        <end position="57"/>
    </location>
</feature>
<dbReference type="SUPFAM" id="SSF57850">
    <property type="entry name" value="RING/U-box"/>
    <property type="match status" value="1"/>
</dbReference>
<evidence type="ECO:0000256" key="3">
    <source>
        <dbReference type="ARBA" id="ARBA00022723"/>
    </source>
</evidence>
<dbReference type="InterPro" id="IPR032443">
    <property type="entry name" value="RAWUL"/>
</dbReference>
<feature type="compositionally biased region" description="Low complexity" evidence="10">
    <location>
        <begin position="384"/>
        <end position="407"/>
    </location>
</feature>
<dbReference type="Pfam" id="PF13923">
    <property type="entry name" value="zf-C3HC4_2"/>
    <property type="match status" value="1"/>
</dbReference>
<feature type="compositionally biased region" description="Low complexity" evidence="10">
    <location>
        <begin position="786"/>
        <end position="797"/>
    </location>
</feature>
<comment type="caution">
    <text evidence="12">The sequence shown here is derived from an EMBL/GenBank/DDBJ whole genome shotgun (WGS) entry which is preliminary data.</text>
</comment>
<dbReference type="GO" id="GO:0000122">
    <property type="term" value="P:negative regulation of transcription by RNA polymerase II"/>
    <property type="evidence" value="ECO:0007669"/>
    <property type="project" value="TreeGrafter"/>
</dbReference>
<evidence type="ECO:0000256" key="6">
    <source>
        <dbReference type="ARBA" id="ARBA00023015"/>
    </source>
</evidence>
<dbReference type="Gene3D" id="3.30.40.10">
    <property type="entry name" value="Zinc/RING finger domain, C3HC4 (zinc finger)"/>
    <property type="match status" value="1"/>
</dbReference>
<dbReference type="CDD" id="cd17082">
    <property type="entry name" value="RAWUL_PCGF2_like"/>
    <property type="match status" value="1"/>
</dbReference>
<feature type="compositionally biased region" description="Basic and acidic residues" evidence="10">
    <location>
        <begin position="369"/>
        <end position="383"/>
    </location>
</feature>
<evidence type="ECO:0000256" key="2">
    <source>
        <dbReference type="ARBA" id="ARBA00022491"/>
    </source>
</evidence>
<evidence type="ECO:0000256" key="8">
    <source>
        <dbReference type="ARBA" id="ARBA00023242"/>
    </source>
</evidence>
<evidence type="ECO:0000256" key="7">
    <source>
        <dbReference type="ARBA" id="ARBA00023163"/>
    </source>
</evidence>
<evidence type="ECO:0000256" key="1">
    <source>
        <dbReference type="ARBA" id="ARBA00004123"/>
    </source>
</evidence>
<dbReference type="SMART" id="SM00184">
    <property type="entry name" value="RING"/>
    <property type="match status" value="1"/>
</dbReference>
<comment type="subcellular location">
    <subcellularLocation>
        <location evidence="1">Nucleus</location>
    </subcellularLocation>
</comment>
<feature type="compositionally biased region" description="Low complexity" evidence="10">
    <location>
        <begin position="665"/>
        <end position="682"/>
    </location>
</feature>
<dbReference type="Pfam" id="PF16207">
    <property type="entry name" value="RAWUL"/>
    <property type="match status" value="1"/>
</dbReference>
<feature type="region of interest" description="Disordered" evidence="10">
    <location>
        <begin position="786"/>
        <end position="823"/>
    </location>
</feature>
<evidence type="ECO:0000313" key="12">
    <source>
        <dbReference type="EMBL" id="KAK2191145.1"/>
    </source>
</evidence>
<feature type="compositionally biased region" description="Polar residues" evidence="10">
    <location>
        <begin position="104"/>
        <end position="113"/>
    </location>
</feature>
<keyword evidence="6" id="KW-0805">Transcription regulation</keyword>